<dbReference type="PANTHER" id="PTHR32071">
    <property type="entry name" value="TRANSCRIPTIONAL REGULATORY PROTEIN"/>
    <property type="match status" value="1"/>
</dbReference>
<dbReference type="Pfam" id="PF02954">
    <property type="entry name" value="HTH_8"/>
    <property type="match status" value="1"/>
</dbReference>
<proteinExistence type="predicted"/>
<dbReference type="InterPro" id="IPR009057">
    <property type="entry name" value="Homeodomain-like_sf"/>
</dbReference>
<dbReference type="GO" id="GO:0005524">
    <property type="term" value="F:ATP binding"/>
    <property type="evidence" value="ECO:0007669"/>
    <property type="project" value="UniProtKB-KW"/>
</dbReference>
<protein>
    <submittedName>
        <fullName evidence="7">Transcriptional regulator of acetoin/glycerol metabolism</fullName>
    </submittedName>
</protein>
<evidence type="ECO:0000256" key="1">
    <source>
        <dbReference type="ARBA" id="ARBA00022741"/>
    </source>
</evidence>
<dbReference type="PRINTS" id="PR01590">
    <property type="entry name" value="HTHFIS"/>
</dbReference>
<evidence type="ECO:0000256" key="2">
    <source>
        <dbReference type="ARBA" id="ARBA00022840"/>
    </source>
</evidence>
<evidence type="ECO:0000259" key="6">
    <source>
        <dbReference type="PROSITE" id="PS50045"/>
    </source>
</evidence>
<dbReference type="PANTHER" id="PTHR32071:SF122">
    <property type="entry name" value="SIGMA FACTOR"/>
    <property type="match status" value="1"/>
</dbReference>
<dbReference type="Proteomes" id="UP000198348">
    <property type="component" value="Unassembled WGS sequence"/>
</dbReference>
<keyword evidence="2" id="KW-0067">ATP-binding</keyword>
<keyword evidence="8" id="KW-1185">Reference proteome</keyword>
<dbReference type="Gene3D" id="1.10.8.60">
    <property type="match status" value="1"/>
</dbReference>
<dbReference type="GO" id="GO:0043565">
    <property type="term" value="F:sequence-specific DNA binding"/>
    <property type="evidence" value="ECO:0007669"/>
    <property type="project" value="InterPro"/>
</dbReference>
<gene>
    <name evidence="7" type="ORF">SAMN06265360_10315</name>
</gene>
<dbReference type="SUPFAM" id="SSF52540">
    <property type="entry name" value="P-loop containing nucleoside triphosphate hydrolases"/>
    <property type="match status" value="1"/>
</dbReference>
<dbReference type="SUPFAM" id="SSF46689">
    <property type="entry name" value="Homeodomain-like"/>
    <property type="match status" value="1"/>
</dbReference>
<dbReference type="InterPro" id="IPR002078">
    <property type="entry name" value="Sigma_54_int"/>
</dbReference>
<dbReference type="InterPro" id="IPR029016">
    <property type="entry name" value="GAF-like_dom_sf"/>
</dbReference>
<evidence type="ECO:0000256" key="5">
    <source>
        <dbReference type="ARBA" id="ARBA00023163"/>
    </source>
</evidence>
<dbReference type="OrthoDB" id="5496274at2"/>
<evidence type="ECO:0000313" key="8">
    <source>
        <dbReference type="Proteomes" id="UP000198348"/>
    </source>
</evidence>
<dbReference type="InterPro" id="IPR003018">
    <property type="entry name" value="GAF"/>
</dbReference>
<dbReference type="Gene3D" id="1.10.10.60">
    <property type="entry name" value="Homeodomain-like"/>
    <property type="match status" value="1"/>
</dbReference>
<dbReference type="RefSeq" id="WP_089299902.1">
    <property type="nucleotide sequence ID" value="NZ_FZNW01000003.1"/>
</dbReference>
<sequence length="598" mass="65546">MVEVERHSSESTTLAQAREQFLRAESFEEDAVRDTILASWWRSRTWNVAADHIELPYVKDPNLDTPLSQCAAPILQRLQDQLGDSNISAILTDDQGVVLDRRTESTGLERYLDRVHLAPGFTYAEQYVGTNGIGTSLEGLQPTSVFGHEHYAEDLDTLACAGVPIRHPVSGQLLGLFDLTCWRKDASPLLMTLAKTTAQDIQAELSTRVGLRELSLFTEYLRACRRGSGIVFAVNNDLVMTNEYARQSLEPQDQAAMLTQAAEVLTYRRNITLTVDLPSGAQARMSCSPVTSDAGPAGGIVRAHVLREPEVSAVAHPHPEPSLPGIVGSSALWTRACQQAVQHRQHREWITVEGEPGTGKLAIIKGAHARDAPADPLTVVDAAESDGPDSWMSRLQEGLARPSGTVVVRHLDRWPSDQIPRLASALSTATAGTEGSGGPWVAATLNERDGDELTEDILRYFPCSVDVPPLRHHIDDVRELVPLLLSQLSHGASLTCSSGAMRLLLRSKWPGNVAQLRRVLCKVVTNRRSGTVEPDDLPPECHSVTRRVLSPLESMERDAIVRCLHEADGNKTRAAHDLGVSRATIYRKIRDYGIEARS</sequence>
<evidence type="ECO:0000313" key="7">
    <source>
        <dbReference type="EMBL" id="SNR34792.1"/>
    </source>
</evidence>
<feature type="domain" description="Sigma-54 factor interaction" evidence="6">
    <location>
        <begin position="457"/>
        <end position="525"/>
    </location>
</feature>
<dbReference type="AlphaFoldDB" id="A0A238VK80"/>
<name>A0A238VK80_9PSEU</name>
<keyword evidence="1" id="KW-0547">Nucleotide-binding</keyword>
<dbReference type="PROSITE" id="PS50045">
    <property type="entry name" value="SIGMA54_INTERACT_4"/>
    <property type="match status" value="1"/>
</dbReference>
<reference evidence="7 8" key="1">
    <citation type="submission" date="2017-06" db="EMBL/GenBank/DDBJ databases">
        <authorList>
            <person name="Kim H.J."/>
            <person name="Triplett B.A."/>
        </authorList>
    </citation>
    <scope>NUCLEOTIDE SEQUENCE [LARGE SCALE GENOMIC DNA]</scope>
    <source>
        <strain evidence="7 8">DSM 45207</strain>
    </source>
</reference>
<dbReference type="InterPro" id="IPR027417">
    <property type="entry name" value="P-loop_NTPase"/>
</dbReference>
<dbReference type="EMBL" id="FZNW01000003">
    <property type="protein sequence ID" value="SNR34792.1"/>
    <property type="molecule type" value="Genomic_DNA"/>
</dbReference>
<organism evidence="7 8">
    <name type="scientific">Haloechinothrix alba</name>
    <dbReference type="NCBI Taxonomy" id="664784"/>
    <lineage>
        <taxon>Bacteria</taxon>
        <taxon>Bacillati</taxon>
        <taxon>Actinomycetota</taxon>
        <taxon>Actinomycetes</taxon>
        <taxon>Pseudonocardiales</taxon>
        <taxon>Pseudonocardiaceae</taxon>
        <taxon>Haloechinothrix</taxon>
    </lineage>
</organism>
<keyword evidence="3" id="KW-0805">Transcription regulation</keyword>
<keyword evidence="4" id="KW-0238">DNA-binding</keyword>
<keyword evidence="5" id="KW-0804">Transcription</keyword>
<evidence type="ECO:0000256" key="4">
    <source>
        <dbReference type="ARBA" id="ARBA00023125"/>
    </source>
</evidence>
<dbReference type="InterPro" id="IPR058031">
    <property type="entry name" value="AAA_lid_NorR"/>
</dbReference>
<dbReference type="GO" id="GO:0006355">
    <property type="term" value="P:regulation of DNA-templated transcription"/>
    <property type="evidence" value="ECO:0007669"/>
    <property type="project" value="InterPro"/>
</dbReference>
<accession>A0A238VK80</accession>
<dbReference type="Pfam" id="PF01590">
    <property type="entry name" value="GAF"/>
    <property type="match status" value="1"/>
</dbReference>
<evidence type="ECO:0000256" key="3">
    <source>
        <dbReference type="ARBA" id="ARBA00023015"/>
    </source>
</evidence>
<dbReference type="Pfam" id="PF25601">
    <property type="entry name" value="AAA_lid_14"/>
    <property type="match status" value="1"/>
</dbReference>
<dbReference type="Gene3D" id="3.30.450.40">
    <property type="match status" value="1"/>
</dbReference>
<dbReference type="InterPro" id="IPR002197">
    <property type="entry name" value="HTH_Fis"/>
</dbReference>